<feature type="compositionally biased region" description="Polar residues" evidence="1">
    <location>
        <begin position="258"/>
        <end position="268"/>
    </location>
</feature>
<dbReference type="Proteomes" id="UP000728185">
    <property type="component" value="Unassembled WGS sequence"/>
</dbReference>
<feature type="region of interest" description="Disordered" evidence="1">
    <location>
        <begin position="256"/>
        <end position="289"/>
    </location>
</feature>
<comment type="caution">
    <text evidence="2">The sequence shown here is derived from an EMBL/GenBank/DDBJ whole genome shotgun (WGS) entry which is preliminary data.</text>
</comment>
<dbReference type="EMBL" id="LUCM01003662">
    <property type="protein sequence ID" value="KAA0195498.1"/>
    <property type="molecule type" value="Genomic_DNA"/>
</dbReference>
<dbReference type="AlphaFoldDB" id="A0A8E0VLY0"/>
<proteinExistence type="predicted"/>
<keyword evidence="3" id="KW-1185">Reference proteome</keyword>
<evidence type="ECO:0000313" key="3">
    <source>
        <dbReference type="Proteomes" id="UP000728185"/>
    </source>
</evidence>
<gene>
    <name evidence="2" type="ORF">FBUS_05279</name>
</gene>
<feature type="region of interest" description="Disordered" evidence="1">
    <location>
        <begin position="128"/>
        <end position="180"/>
    </location>
</feature>
<evidence type="ECO:0000256" key="1">
    <source>
        <dbReference type="SAM" id="MobiDB-lite"/>
    </source>
</evidence>
<accession>A0A8E0VLY0</accession>
<sequence length="692" mass="77184">MLRAVVLQENTKEVPKEEEIEMYARSIGIRLPEEKFLLPIAQEGISAALPKGWQILQLIFFYSFHVKTIGFLRGWIFRLTSFLLSAASQVHIGETNSSRVEDIPSQPEWFGTPLLGDIPRRGIMNTTTEQTASESEPATEYKEVIPSQHSSGKTSLRRHTLRPGDTPKSHTKSTNSVSAQTDGVETAVVESQLNWTLQHVASLNDADRHLTWLQTRVRQSLLADQSSFFKNSTKSIGQLPPREHNNSSFMLSSPRRAITNNQSSLSTATDKRKQPMKPSQLLNSPKVIPTREVRDLPELDIALSSPLKKQGSPDRFFPVCPQVGISPSESKRGVSPISDKATRTPKIDTLGDAEGSFDRDVNNQSVERPPVSECRSNLLSEHGQLFHSQSNSRCGFSTGLLHLAEERSRIQRKLSRLRAVYKIYKDRLAGLDTTMMLLQQKQQQSSTEKDIPTARKLVDSDAGSEENMLSHVIQVSPLSRINPPQESCRLPSNVGLVFSETPDAHRSRTPVFHPSPEIIDVQEYPTSSIERRPRRSLSAPRQTSFAARPRQQLNFASDTSELKRSVSQELAASLASIDVQLHHVLRQLDSDGSHCPLHDYDDDHALQDMTSHHLHCPARTLSLCHRHRENSPSSSARFLQRGLANLSLSDHYGGISALGDLRILTPATPVDSMNGSFQKPRVNASPTCFQTD</sequence>
<reference evidence="2" key="1">
    <citation type="submission" date="2019-05" db="EMBL/GenBank/DDBJ databases">
        <title>Annotation for the trematode Fasciolopsis buski.</title>
        <authorList>
            <person name="Choi Y.-J."/>
        </authorList>
    </citation>
    <scope>NUCLEOTIDE SEQUENCE</scope>
    <source>
        <strain evidence="2">HT</strain>
        <tissue evidence="2">Whole worm</tissue>
    </source>
</reference>
<feature type="compositionally biased region" description="Polar residues" evidence="1">
    <location>
        <begin position="539"/>
        <end position="548"/>
    </location>
</feature>
<protein>
    <submittedName>
        <fullName evidence="2">Uncharacterized protein</fullName>
    </submittedName>
</protein>
<name>A0A8E0VLY0_9TREM</name>
<feature type="region of interest" description="Disordered" evidence="1">
    <location>
        <begin position="524"/>
        <end position="548"/>
    </location>
</feature>
<dbReference type="OrthoDB" id="6344460at2759"/>
<organism evidence="2 3">
    <name type="scientific">Fasciolopsis buskii</name>
    <dbReference type="NCBI Taxonomy" id="27845"/>
    <lineage>
        <taxon>Eukaryota</taxon>
        <taxon>Metazoa</taxon>
        <taxon>Spiralia</taxon>
        <taxon>Lophotrochozoa</taxon>
        <taxon>Platyhelminthes</taxon>
        <taxon>Trematoda</taxon>
        <taxon>Digenea</taxon>
        <taxon>Plagiorchiida</taxon>
        <taxon>Echinostomata</taxon>
        <taxon>Echinostomatoidea</taxon>
        <taxon>Fasciolidae</taxon>
        <taxon>Fasciolopsis</taxon>
    </lineage>
</organism>
<evidence type="ECO:0000313" key="2">
    <source>
        <dbReference type="EMBL" id="KAA0195498.1"/>
    </source>
</evidence>
<feature type="region of interest" description="Disordered" evidence="1">
    <location>
        <begin position="327"/>
        <end position="369"/>
    </location>
</feature>